<dbReference type="AlphaFoldDB" id="A0A367ZQU1"/>
<proteinExistence type="predicted"/>
<accession>A0A367ZQU1</accession>
<sequence length="369" mass="41891">MILSFLGTASAVVAQIRAPCQIQRTETSTFSPFGPFREKSSQRLTYNHQTPYLVTEFDYRHVIFKDFQGVAPRINQLWQASFWGRNLESPLQFRVGRLWTGNHSFRPVDGISLWYPWGRRLSTTLELGRIARVDSNSRAEDPVWFEGAVRYAFNEQAFLTVQAGQEYKTRFSSALLGYHIDSLKVHGEFASSGATESWRLGLQYYDEHRVDLTGDYRLFLNDETNSGIARNLIGVEMGSFYVETGVGGRFFFGDDKRPRSTFYEGTLTWGAPRQGKDTLAVGYLLETSPASTAHTLSGSAQRQISRKTRLSLEVASTRFGGEDDSIQNLESRLHRRVEWGYYELKFAVINGGGRSELQKDVGVRAGYEF</sequence>
<name>A0A367ZQU1_9BACT</name>
<organism evidence="1 2">
    <name type="scientific">Candidatus Ozemobacter sibiricus</name>
    <dbReference type="NCBI Taxonomy" id="2268124"/>
    <lineage>
        <taxon>Bacteria</taxon>
        <taxon>Candidatus Ozemobacteria</taxon>
        <taxon>Candidatus Ozemobacterales</taxon>
        <taxon>Candidatus Ozemobacteraceae</taxon>
        <taxon>Candidatus Ozemobacter</taxon>
    </lineage>
</organism>
<dbReference type="Proteomes" id="UP000252355">
    <property type="component" value="Unassembled WGS sequence"/>
</dbReference>
<evidence type="ECO:0000313" key="2">
    <source>
        <dbReference type="Proteomes" id="UP000252355"/>
    </source>
</evidence>
<comment type="caution">
    <text evidence="1">The sequence shown here is derived from an EMBL/GenBank/DDBJ whole genome shotgun (WGS) entry which is preliminary data.</text>
</comment>
<protein>
    <submittedName>
        <fullName evidence="1">Uncharacterized protein</fullName>
    </submittedName>
</protein>
<evidence type="ECO:0000313" key="1">
    <source>
        <dbReference type="EMBL" id="RCK79732.1"/>
    </source>
</evidence>
<reference evidence="1 2" key="1">
    <citation type="submission" date="2018-05" db="EMBL/GenBank/DDBJ databases">
        <title>A metagenomic window into the 2 km-deep terrestrial subsurface aquifer revealed taxonomically and functionally diverse microbial community comprising novel uncultured bacterial lineages.</title>
        <authorList>
            <person name="Kadnikov V.V."/>
            <person name="Mardanov A.V."/>
            <person name="Beletsky A.V."/>
            <person name="Banks D."/>
            <person name="Pimenov N.V."/>
            <person name="Frank Y.A."/>
            <person name="Karnachuk O.V."/>
            <person name="Ravin N.V."/>
        </authorList>
    </citation>
    <scope>NUCLEOTIDE SEQUENCE [LARGE SCALE GENOMIC DNA]</scope>
    <source>
        <strain evidence="1">BY5</strain>
    </source>
</reference>
<gene>
    <name evidence="1" type="ORF">OZSIB_4204</name>
</gene>
<dbReference type="EMBL" id="QOQW01000011">
    <property type="protein sequence ID" value="RCK79732.1"/>
    <property type="molecule type" value="Genomic_DNA"/>
</dbReference>